<evidence type="ECO:0000313" key="4">
    <source>
        <dbReference type="Proteomes" id="UP000237040"/>
    </source>
</evidence>
<comment type="caution">
    <text evidence="2">The sequence shown here is derived from an EMBL/GenBank/DDBJ whole genome shotgun (WGS) entry which is preliminary data.</text>
</comment>
<evidence type="ECO:0000313" key="2">
    <source>
        <dbReference type="EMBL" id="PMP84384.1"/>
    </source>
</evidence>
<gene>
    <name evidence="2" type="ORF">C0175_00145</name>
    <name evidence="1" type="ORF">C0189_03280</name>
</gene>
<reference evidence="3 4" key="1">
    <citation type="submission" date="2018-01" db="EMBL/GenBank/DDBJ databases">
        <title>Metagenomic assembled genomes from two thermal pools in the Uzon Caldera, Kamchatka, Russia.</title>
        <authorList>
            <person name="Wilkins L."/>
            <person name="Ettinger C."/>
        </authorList>
    </citation>
    <scope>NUCLEOTIDE SEQUENCE [LARGE SCALE GENOMIC DNA]</scope>
    <source>
        <strain evidence="2">ARK-10</strain>
        <strain evidence="1">ZAV-07</strain>
    </source>
</reference>
<organism evidence="2 3">
    <name type="scientific">Caldisericum exile</name>
    <dbReference type="NCBI Taxonomy" id="693075"/>
    <lineage>
        <taxon>Bacteria</taxon>
        <taxon>Pseudomonadati</taxon>
        <taxon>Caldisericota/Cryosericota group</taxon>
        <taxon>Caldisericota</taxon>
        <taxon>Caldisericia</taxon>
        <taxon>Caldisericales</taxon>
        <taxon>Caldisericaceae</taxon>
        <taxon>Caldisericum</taxon>
    </lineage>
</organism>
<protein>
    <submittedName>
        <fullName evidence="2">Uncharacterized protein</fullName>
    </submittedName>
</protein>
<dbReference type="AlphaFoldDB" id="A0A2J6XA23"/>
<dbReference type="EMBL" id="PNIX01000009">
    <property type="protein sequence ID" value="PMP84384.1"/>
    <property type="molecule type" value="Genomic_DNA"/>
</dbReference>
<dbReference type="EMBL" id="PNIL01000049">
    <property type="protein sequence ID" value="PMP67352.1"/>
    <property type="molecule type" value="Genomic_DNA"/>
</dbReference>
<accession>A0A2J6XA23</accession>
<dbReference type="Proteomes" id="UP000236910">
    <property type="component" value="Unassembled WGS sequence"/>
</dbReference>
<dbReference type="RefSeq" id="WP_424586650.1">
    <property type="nucleotide sequence ID" value="NZ_JBNARP010000011.1"/>
</dbReference>
<evidence type="ECO:0000313" key="3">
    <source>
        <dbReference type="Proteomes" id="UP000236910"/>
    </source>
</evidence>
<dbReference type="Gene3D" id="3.60.20.10">
    <property type="entry name" value="Glutamine Phosphoribosylpyrophosphate, subunit 1, domain 1"/>
    <property type="match status" value="1"/>
</dbReference>
<evidence type="ECO:0000313" key="1">
    <source>
        <dbReference type="EMBL" id="PMP67352.1"/>
    </source>
</evidence>
<proteinExistence type="predicted"/>
<dbReference type="InterPro" id="IPR029055">
    <property type="entry name" value="Ntn_hydrolases_N"/>
</dbReference>
<name>A0A2J6XA23_9BACT</name>
<dbReference type="Proteomes" id="UP000237040">
    <property type="component" value="Unassembled WGS sequence"/>
</dbReference>
<sequence length="242" mass="27394">MSLIVTVYVPSGIVMASDSRQTVSLQRQDIPNATPIPIVSSDYVYKTFLLSKNNVGISTFGETFLGGIPMDFYIQKFEEEIVQPHDTVEEITNKLLNFFRTSFPNADTSFHIAGYVKEGKSSIPYVYHINIKRSEKFRVNYSNEMRKVVYGASWGGEGDILNEILNPVFIKDPHGNFVQIPKAPILWDAMPLQDAIDFAVYAIQTTIDTMRFQARPKTVGGPIDVLLITMEGSKFIRRKEIR</sequence>